<dbReference type="AlphaFoldDB" id="A0A1G6QT93"/>
<dbReference type="STRING" id="938405.SAMN02927895_02649"/>
<name>A0A1G6QT93_9PROT</name>
<protein>
    <recommendedName>
        <fullName evidence="4">Methyltransferase domain-containing protein</fullName>
    </recommendedName>
</protein>
<evidence type="ECO:0008006" key="4">
    <source>
        <dbReference type="Google" id="ProtNLM"/>
    </source>
</evidence>
<sequence length="311" mass="32771">MPGLNAALALLPSPARLRNAVADLLLAAAERVSRPSPEAGPAALAPLPQDGGPTQDAAKGVALSRLAWADRLWGEGCLLPGGMAEIHRLSGLLPLSPATTVLLLGRDAGGAAGSLIAQRGAWVAVHQRDPVLRERMAARLRPYGRRATVLPWDPACPAFRPGYHHHALALEALDGADPAALSMALAAALKPGAQLVMLEVVQGEHPGPAPLLERWMALEGRAVPPRRRLAEAALQRAGFQLHVAEDTAPRHAAAIIESWSRMIAGLREAGAPALRAGAAGLVAEAELWLLRHRLMASGALGFLRWHATLRR</sequence>
<dbReference type="SUPFAM" id="SSF53335">
    <property type="entry name" value="S-adenosyl-L-methionine-dependent methyltransferases"/>
    <property type="match status" value="1"/>
</dbReference>
<gene>
    <name evidence="2" type="ORF">SAMN04487779_1003153</name>
</gene>
<evidence type="ECO:0000313" key="2">
    <source>
        <dbReference type="EMBL" id="SDC94955.1"/>
    </source>
</evidence>
<accession>A0A1G6QT93</accession>
<evidence type="ECO:0000256" key="1">
    <source>
        <dbReference type="SAM" id="MobiDB-lite"/>
    </source>
</evidence>
<feature type="region of interest" description="Disordered" evidence="1">
    <location>
        <begin position="36"/>
        <end position="56"/>
    </location>
</feature>
<dbReference type="RefSeq" id="WP_090662645.1">
    <property type="nucleotide sequence ID" value="NZ_FMZX01000003.1"/>
</dbReference>
<dbReference type="Proteomes" id="UP000198925">
    <property type="component" value="Unassembled WGS sequence"/>
</dbReference>
<feature type="compositionally biased region" description="Low complexity" evidence="1">
    <location>
        <begin position="36"/>
        <end position="53"/>
    </location>
</feature>
<proteinExistence type="predicted"/>
<dbReference type="Gene3D" id="3.40.50.150">
    <property type="entry name" value="Vaccinia Virus protein VP39"/>
    <property type="match status" value="1"/>
</dbReference>
<dbReference type="EMBL" id="FMZX01000003">
    <property type="protein sequence ID" value="SDC94955.1"/>
    <property type="molecule type" value="Genomic_DNA"/>
</dbReference>
<organism evidence="2 3">
    <name type="scientific">Belnapia rosea</name>
    <dbReference type="NCBI Taxonomy" id="938405"/>
    <lineage>
        <taxon>Bacteria</taxon>
        <taxon>Pseudomonadati</taxon>
        <taxon>Pseudomonadota</taxon>
        <taxon>Alphaproteobacteria</taxon>
        <taxon>Acetobacterales</taxon>
        <taxon>Roseomonadaceae</taxon>
        <taxon>Belnapia</taxon>
    </lineage>
</organism>
<dbReference type="InterPro" id="IPR029063">
    <property type="entry name" value="SAM-dependent_MTases_sf"/>
</dbReference>
<keyword evidence="3" id="KW-1185">Reference proteome</keyword>
<evidence type="ECO:0000313" key="3">
    <source>
        <dbReference type="Proteomes" id="UP000198925"/>
    </source>
</evidence>
<reference evidence="2 3" key="1">
    <citation type="submission" date="2016-10" db="EMBL/GenBank/DDBJ databases">
        <authorList>
            <person name="de Groot N.N."/>
        </authorList>
    </citation>
    <scope>NUCLEOTIDE SEQUENCE [LARGE SCALE GENOMIC DNA]</scope>
    <source>
        <strain evidence="2 3">CPCC 100156</strain>
    </source>
</reference>